<dbReference type="KEGG" id="nmv:NITMOv2_3098"/>
<evidence type="ECO:0000313" key="2">
    <source>
        <dbReference type="Proteomes" id="UP000069205"/>
    </source>
</evidence>
<name>A0A0K2GFW9_NITMO</name>
<dbReference type="RefSeq" id="WP_053380495.1">
    <property type="nucleotide sequence ID" value="NZ_CP011801.1"/>
</dbReference>
<keyword evidence="2" id="KW-1185">Reference proteome</keyword>
<sequence length="76" mass="8769">MMWTRAEVLWRQLKRWWNGLGWDLSQKGDELGLLDPDPEFKGEELNPGTGYPMLDEVIDVHGNTYGRGEDSLCDDD</sequence>
<dbReference type="AlphaFoldDB" id="A0A0K2GFW9"/>
<dbReference type="EMBL" id="CP011801">
    <property type="protein sequence ID" value="ALA59497.1"/>
    <property type="molecule type" value="Genomic_DNA"/>
</dbReference>
<proteinExistence type="predicted"/>
<evidence type="ECO:0000313" key="1">
    <source>
        <dbReference type="EMBL" id="ALA59497.1"/>
    </source>
</evidence>
<dbReference type="Proteomes" id="UP000069205">
    <property type="component" value="Chromosome"/>
</dbReference>
<accession>A0A0K2GFW9</accession>
<reference evidence="1 2" key="1">
    <citation type="journal article" date="2015" name="Proc. Natl. Acad. Sci. U.S.A.">
        <title>Expanded metabolic versatility of ubiquitous nitrite-oxidizing bacteria from the genus Nitrospira.</title>
        <authorList>
            <person name="Koch H."/>
            <person name="Lucker S."/>
            <person name="Albertsen M."/>
            <person name="Kitzinger K."/>
            <person name="Herbold C."/>
            <person name="Spieck E."/>
            <person name="Nielsen P.H."/>
            <person name="Wagner M."/>
            <person name="Daims H."/>
        </authorList>
    </citation>
    <scope>NUCLEOTIDE SEQUENCE [LARGE SCALE GENOMIC DNA]</scope>
    <source>
        <strain evidence="1 2">NSP M-1</strain>
    </source>
</reference>
<organism evidence="1 2">
    <name type="scientific">Nitrospira moscoviensis</name>
    <dbReference type="NCBI Taxonomy" id="42253"/>
    <lineage>
        <taxon>Bacteria</taxon>
        <taxon>Pseudomonadati</taxon>
        <taxon>Nitrospirota</taxon>
        <taxon>Nitrospiria</taxon>
        <taxon>Nitrospirales</taxon>
        <taxon>Nitrospiraceae</taxon>
        <taxon>Nitrospira</taxon>
    </lineage>
</organism>
<gene>
    <name evidence="1" type="ORF">NITMOv2_3098</name>
</gene>
<protein>
    <submittedName>
        <fullName evidence="1">Uncharacterized protein</fullName>
    </submittedName>
</protein>
<dbReference type="PATRIC" id="fig|42253.5.peg.3053"/>